<dbReference type="EMBL" id="JBHFFA010000005">
    <property type="protein sequence ID" value="KAL2623885.1"/>
    <property type="molecule type" value="Genomic_DNA"/>
</dbReference>
<sequence length="180" mass="20241">MWRADNVIAGVSFVRGHRTLQDEVDRTGIDVYYQSLLDALKAAIGTLPNSLVFFEYMRSIFESYINPNNDPNVQPLVKGLDADDFSMDKFFGLQDPTSLDDVQASPDFEEDLRINERLILQAKVRNLKAEPQRVTRSTRVCLDYEPTILPDVPPTDSPARPVTLDLSVDAREDPSSPPLS</sequence>
<organism evidence="2 3">
    <name type="scientific">Riccia fluitans</name>
    <dbReference type="NCBI Taxonomy" id="41844"/>
    <lineage>
        <taxon>Eukaryota</taxon>
        <taxon>Viridiplantae</taxon>
        <taxon>Streptophyta</taxon>
        <taxon>Embryophyta</taxon>
        <taxon>Marchantiophyta</taxon>
        <taxon>Marchantiopsida</taxon>
        <taxon>Marchantiidae</taxon>
        <taxon>Marchantiales</taxon>
        <taxon>Ricciaceae</taxon>
        <taxon>Riccia</taxon>
    </lineage>
</organism>
<gene>
    <name evidence="2" type="ORF">R1flu_008130</name>
</gene>
<dbReference type="Proteomes" id="UP001605036">
    <property type="component" value="Unassembled WGS sequence"/>
</dbReference>
<evidence type="ECO:0000256" key="1">
    <source>
        <dbReference type="SAM" id="MobiDB-lite"/>
    </source>
</evidence>
<protein>
    <submittedName>
        <fullName evidence="2">Uncharacterized protein</fullName>
    </submittedName>
</protein>
<dbReference type="AlphaFoldDB" id="A0ABD1YBH2"/>
<proteinExistence type="predicted"/>
<keyword evidence="3" id="KW-1185">Reference proteome</keyword>
<comment type="caution">
    <text evidence="2">The sequence shown here is derived from an EMBL/GenBank/DDBJ whole genome shotgun (WGS) entry which is preliminary data.</text>
</comment>
<name>A0ABD1YBH2_9MARC</name>
<evidence type="ECO:0000313" key="3">
    <source>
        <dbReference type="Proteomes" id="UP001605036"/>
    </source>
</evidence>
<reference evidence="2 3" key="1">
    <citation type="submission" date="2024-09" db="EMBL/GenBank/DDBJ databases">
        <title>Chromosome-scale assembly of Riccia fluitans.</title>
        <authorList>
            <person name="Paukszto L."/>
            <person name="Sawicki J."/>
            <person name="Karawczyk K."/>
            <person name="Piernik-Szablinska J."/>
            <person name="Szczecinska M."/>
            <person name="Mazdziarz M."/>
        </authorList>
    </citation>
    <scope>NUCLEOTIDE SEQUENCE [LARGE SCALE GENOMIC DNA]</scope>
    <source>
        <strain evidence="2">Rf_01</strain>
        <tissue evidence="2">Aerial parts of the thallus</tissue>
    </source>
</reference>
<accession>A0ABD1YBH2</accession>
<evidence type="ECO:0000313" key="2">
    <source>
        <dbReference type="EMBL" id="KAL2623885.1"/>
    </source>
</evidence>
<feature type="region of interest" description="Disordered" evidence="1">
    <location>
        <begin position="149"/>
        <end position="180"/>
    </location>
</feature>